<dbReference type="SUPFAM" id="SSF47459">
    <property type="entry name" value="HLH, helix-loop-helix DNA-binding domain"/>
    <property type="match status" value="1"/>
</dbReference>
<feature type="region of interest" description="Disordered" evidence="1">
    <location>
        <begin position="140"/>
        <end position="161"/>
    </location>
</feature>
<gene>
    <name evidence="3" type="ORF">IPOD504_LOCUS15946</name>
</gene>
<dbReference type="InterPro" id="IPR011598">
    <property type="entry name" value="bHLH_dom"/>
</dbReference>
<feature type="domain" description="BHLH" evidence="2">
    <location>
        <begin position="16"/>
        <end position="64"/>
    </location>
</feature>
<dbReference type="InterPro" id="IPR036638">
    <property type="entry name" value="HLH_DNA-bd_sf"/>
</dbReference>
<evidence type="ECO:0000313" key="3">
    <source>
        <dbReference type="EMBL" id="CAH2074159.1"/>
    </source>
</evidence>
<evidence type="ECO:0000256" key="1">
    <source>
        <dbReference type="SAM" id="MobiDB-lite"/>
    </source>
</evidence>
<sequence>MENTNNKQRTPSRCREWERQRRNRFNEAITKLGEVVKEMIKNDTKSESADNVQYPKIEIVQKAILCLTTCAQEKTQLKAEILALQVKLDAEKNNKPDKKDACIQVSAVVCRKKKNGKYVKLVMLQKSKKKSLIDKPLLTANDVPNNKAENKSPQETITNSKTMQKLPKLLPLTNNINTKKGLENAIMMFSGAPYMLPQRPFLFPAIPPAIIFLDPNFQHINKTTAIPIVNRNIGDMTKTTMGPIMEPKPNPSKQNMSNDLTFPNYVGNQISAGSQYQPEFFNTHLMPTNMQNVNIDRTLTSFPPTSRANFNLSTIFPEITMKVQ</sequence>
<accession>A0ABN8J4U2</accession>
<dbReference type="Pfam" id="PF00010">
    <property type="entry name" value="HLH"/>
    <property type="match status" value="1"/>
</dbReference>
<reference evidence="3" key="1">
    <citation type="submission" date="2022-03" db="EMBL/GenBank/DDBJ databases">
        <authorList>
            <person name="Martin H S."/>
        </authorList>
    </citation>
    <scope>NUCLEOTIDE SEQUENCE</scope>
</reference>
<feature type="non-terminal residue" evidence="3">
    <location>
        <position position="1"/>
    </location>
</feature>
<protein>
    <recommendedName>
        <fullName evidence="2">BHLH domain-containing protein</fullName>
    </recommendedName>
</protein>
<name>A0ABN8J4U2_9NEOP</name>
<organism evidence="3 4">
    <name type="scientific">Iphiclides podalirius</name>
    <name type="common">scarce swallowtail</name>
    <dbReference type="NCBI Taxonomy" id="110791"/>
    <lineage>
        <taxon>Eukaryota</taxon>
        <taxon>Metazoa</taxon>
        <taxon>Ecdysozoa</taxon>
        <taxon>Arthropoda</taxon>
        <taxon>Hexapoda</taxon>
        <taxon>Insecta</taxon>
        <taxon>Pterygota</taxon>
        <taxon>Neoptera</taxon>
        <taxon>Endopterygota</taxon>
        <taxon>Lepidoptera</taxon>
        <taxon>Glossata</taxon>
        <taxon>Ditrysia</taxon>
        <taxon>Papilionoidea</taxon>
        <taxon>Papilionidae</taxon>
        <taxon>Papilioninae</taxon>
        <taxon>Iphiclides</taxon>
    </lineage>
</organism>
<evidence type="ECO:0000313" key="4">
    <source>
        <dbReference type="Proteomes" id="UP000837857"/>
    </source>
</evidence>
<proteinExistence type="predicted"/>
<dbReference type="Gene3D" id="4.10.280.10">
    <property type="entry name" value="Helix-loop-helix DNA-binding domain"/>
    <property type="match status" value="1"/>
</dbReference>
<evidence type="ECO:0000259" key="2">
    <source>
        <dbReference type="Pfam" id="PF00010"/>
    </source>
</evidence>
<keyword evidence="4" id="KW-1185">Reference proteome</keyword>
<dbReference type="EMBL" id="OW152819">
    <property type="protein sequence ID" value="CAH2074159.1"/>
    <property type="molecule type" value="Genomic_DNA"/>
</dbReference>
<dbReference type="Proteomes" id="UP000837857">
    <property type="component" value="Chromosome 7"/>
</dbReference>
<feature type="compositionally biased region" description="Polar residues" evidence="1">
    <location>
        <begin position="151"/>
        <end position="161"/>
    </location>
</feature>